<evidence type="ECO:0000256" key="7">
    <source>
        <dbReference type="ARBA" id="ARBA00022801"/>
    </source>
</evidence>
<dbReference type="Pfam" id="PF00656">
    <property type="entry name" value="Peptidase_C14"/>
    <property type="match status" value="1"/>
</dbReference>
<dbReference type="PROSITE" id="PS50208">
    <property type="entry name" value="CASPASE_P20"/>
    <property type="match status" value="1"/>
</dbReference>
<keyword evidence="20" id="KW-1185">Reference proteome</keyword>
<dbReference type="PANTHER" id="PTHR10454">
    <property type="entry name" value="CASPASE"/>
    <property type="match status" value="1"/>
</dbReference>
<evidence type="ECO:0000256" key="4">
    <source>
        <dbReference type="ARBA" id="ARBA00022490"/>
    </source>
</evidence>
<dbReference type="EMBL" id="JAIZAY010000020">
    <property type="protein sequence ID" value="KAJ8023166.1"/>
    <property type="molecule type" value="Genomic_DNA"/>
</dbReference>
<accession>A0A9Q1BCZ8</accession>
<comment type="catalytic activity">
    <reaction evidence="12">
        <text>Strict requirement for Asp at position P1 and has a preferred cleavage sequence of Val-Glu-His-Asp-|-.</text>
        <dbReference type="EC" id="3.4.22.59"/>
    </reaction>
</comment>
<evidence type="ECO:0000313" key="19">
    <source>
        <dbReference type="EMBL" id="KAJ8023166.1"/>
    </source>
</evidence>
<evidence type="ECO:0000256" key="10">
    <source>
        <dbReference type="ARBA" id="ARBA00023145"/>
    </source>
</evidence>
<dbReference type="Proteomes" id="UP001152320">
    <property type="component" value="Chromosome 20"/>
</dbReference>
<dbReference type="PRINTS" id="PR00376">
    <property type="entry name" value="IL1BCENZYME"/>
</dbReference>
<evidence type="ECO:0000256" key="11">
    <source>
        <dbReference type="ARBA" id="ARBA00023242"/>
    </source>
</evidence>
<comment type="subcellular location">
    <subcellularLocation>
        <location evidence="2">Cytoplasm</location>
    </subcellularLocation>
    <subcellularLocation>
        <location evidence="1">Nucleus</location>
    </subcellularLocation>
</comment>
<proteinExistence type="inferred from homology"/>
<dbReference type="GO" id="GO:0005634">
    <property type="term" value="C:nucleus"/>
    <property type="evidence" value="ECO:0007669"/>
    <property type="project" value="UniProtKB-SubCell"/>
</dbReference>
<dbReference type="SMART" id="SM00115">
    <property type="entry name" value="CASc"/>
    <property type="match status" value="1"/>
</dbReference>
<evidence type="ECO:0000256" key="15">
    <source>
        <dbReference type="ARBA" id="ARBA00029534"/>
    </source>
</evidence>
<protein>
    <recommendedName>
        <fullName evidence="15">Caspase-6</fullName>
        <ecNumber evidence="14">3.4.22.59</ecNumber>
    </recommendedName>
</protein>
<dbReference type="CDD" id="cd00032">
    <property type="entry name" value="CASc"/>
    <property type="match status" value="1"/>
</dbReference>
<keyword evidence="6" id="KW-0053">Apoptosis</keyword>
<organism evidence="19 20">
    <name type="scientific">Holothuria leucospilota</name>
    <name type="common">Black long sea cucumber</name>
    <name type="synonym">Mertensiothuria leucospilota</name>
    <dbReference type="NCBI Taxonomy" id="206669"/>
    <lineage>
        <taxon>Eukaryota</taxon>
        <taxon>Metazoa</taxon>
        <taxon>Echinodermata</taxon>
        <taxon>Eleutherozoa</taxon>
        <taxon>Echinozoa</taxon>
        <taxon>Holothuroidea</taxon>
        <taxon>Aspidochirotacea</taxon>
        <taxon>Aspidochirotida</taxon>
        <taxon>Holothuriidae</taxon>
        <taxon>Holothuria</taxon>
    </lineage>
</organism>
<keyword evidence="4" id="KW-0963">Cytoplasm</keyword>
<evidence type="ECO:0000256" key="2">
    <source>
        <dbReference type="ARBA" id="ARBA00004496"/>
    </source>
</evidence>
<keyword evidence="11" id="KW-0539">Nucleus</keyword>
<evidence type="ECO:0000256" key="14">
    <source>
        <dbReference type="ARBA" id="ARBA00029486"/>
    </source>
</evidence>
<evidence type="ECO:0000256" key="16">
    <source>
        <dbReference type="RuleBase" id="RU003971"/>
    </source>
</evidence>
<dbReference type="OrthoDB" id="6116485at2759"/>
<evidence type="ECO:0000313" key="20">
    <source>
        <dbReference type="Proteomes" id="UP001152320"/>
    </source>
</evidence>
<keyword evidence="10" id="KW-0865">Zymogen</keyword>
<dbReference type="PROSITE" id="PS50207">
    <property type="entry name" value="CASPASE_P10"/>
    <property type="match status" value="1"/>
</dbReference>
<dbReference type="GO" id="GO:0005737">
    <property type="term" value="C:cytoplasm"/>
    <property type="evidence" value="ECO:0007669"/>
    <property type="project" value="UniProtKB-SubCell"/>
</dbReference>
<feature type="domain" description="Caspase family p20" evidence="18">
    <location>
        <begin position="13"/>
        <end position="142"/>
    </location>
</feature>
<comment type="caution">
    <text evidence="19">The sequence shown here is derived from an EMBL/GenBank/DDBJ whole genome shotgun (WGS) entry which is preliminary data.</text>
</comment>
<comment type="subunit">
    <text evidence="13">Heterotetramer that consists of two anti-parallel arranged heterodimers, each one formed by a 18 kDa (Caspase-6 subunit p18) and a 11 kDa (Caspase-6 subunit p11) subunit.</text>
</comment>
<feature type="domain" description="Caspase family p10" evidence="17">
    <location>
        <begin position="173"/>
        <end position="261"/>
    </location>
</feature>
<dbReference type="PROSITE" id="PS01121">
    <property type="entry name" value="CASPASE_HIS"/>
    <property type="match status" value="1"/>
</dbReference>
<dbReference type="SUPFAM" id="SSF52129">
    <property type="entry name" value="Caspase-like"/>
    <property type="match status" value="1"/>
</dbReference>
<dbReference type="Gene3D" id="3.40.50.1460">
    <property type="match status" value="1"/>
</dbReference>
<dbReference type="InterPro" id="IPR002138">
    <property type="entry name" value="Pept_C14_p10"/>
</dbReference>
<dbReference type="InterPro" id="IPR029030">
    <property type="entry name" value="Caspase-like_dom_sf"/>
</dbReference>
<dbReference type="EC" id="3.4.22.59" evidence="14"/>
<evidence type="ECO:0000256" key="8">
    <source>
        <dbReference type="ARBA" id="ARBA00022807"/>
    </source>
</evidence>
<keyword evidence="9" id="KW-0068">Autocatalytic cleavage</keyword>
<dbReference type="InterPro" id="IPR002398">
    <property type="entry name" value="Pept_C14"/>
</dbReference>
<gene>
    <name evidence="19" type="ORF">HOLleu_38271</name>
</gene>
<evidence type="ECO:0000259" key="18">
    <source>
        <dbReference type="PROSITE" id="PS50208"/>
    </source>
</evidence>
<keyword evidence="7" id="KW-0378">Hydrolase</keyword>
<sequence>MEDAQAYNMQHQRRGTALIVNVENFRHMSNRHGSNKDVAHLKSALGRLGFDIVIKNDLLAKEIKEEIKNVAEEDHDNADCFLCAFLTHGDDGVVYGSDSIQADALTGIDLQTDVFEHFQDQKCKSLIGKPKIFLIQACKPQEDDYSTRGVSTTESISASSTGPDVEEGIRLIIPSGTDFLICYSTQLGFHSFRSRKEGSWYISTLCKKMKEVGKDIEFTNILTKVQGEVALRTSFSSSNDKCTAQKPCFISMLTKLLYFPTRQRHSALR</sequence>
<keyword evidence="5" id="KW-0645">Protease</keyword>
<evidence type="ECO:0000256" key="12">
    <source>
        <dbReference type="ARBA" id="ARBA00029356"/>
    </source>
</evidence>
<dbReference type="GO" id="GO:0006915">
    <property type="term" value="P:apoptotic process"/>
    <property type="evidence" value="ECO:0007669"/>
    <property type="project" value="UniProtKB-KW"/>
</dbReference>
<reference evidence="19" key="1">
    <citation type="submission" date="2021-10" db="EMBL/GenBank/DDBJ databases">
        <title>Tropical sea cucumber genome reveals ecological adaptation and Cuvierian tubules defense mechanism.</title>
        <authorList>
            <person name="Chen T."/>
        </authorList>
    </citation>
    <scope>NUCLEOTIDE SEQUENCE</scope>
    <source>
        <strain evidence="19">Nanhai2018</strain>
        <tissue evidence="19">Muscle</tissue>
    </source>
</reference>
<dbReference type="InterPro" id="IPR001309">
    <property type="entry name" value="Pept_C14_p20"/>
</dbReference>
<dbReference type="GO" id="GO:0004197">
    <property type="term" value="F:cysteine-type endopeptidase activity"/>
    <property type="evidence" value="ECO:0007669"/>
    <property type="project" value="InterPro"/>
</dbReference>
<evidence type="ECO:0000256" key="5">
    <source>
        <dbReference type="ARBA" id="ARBA00022670"/>
    </source>
</evidence>
<evidence type="ECO:0000256" key="3">
    <source>
        <dbReference type="ARBA" id="ARBA00010134"/>
    </source>
</evidence>
<dbReference type="AlphaFoldDB" id="A0A9Q1BCZ8"/>
<dbReference type="InterPro" id="IPR011600">
    <property type="entry name" value="Pept_C14_caspase"/>
</dbReference>
<evidence type="ECO:0000256" key="1">
    <source>
        <dbReference type="ARBA" id="ARBA00004123"/>
    </source>
</evidence>
<evidence type="ECO:0000256" key="13">
    <source>
        <dbReference type="ARBA" id="ARBA00029473"/>
    </source>
</evidence>
<name>A0A9Q1BCZ8_HOLLE</name>
<dbReference type="InterPro" id="IPR016129">
    <property type="entry name" value="Caspase_his_AS"/>
</dbReference>
<keyword evidence="8" id="KW-0788">Thiol protease</keyword>
<comment type="similarity">
    <text evidence="3 16">Belongs to the peptidase C14A family.</text>
</comment>
<dbReference type="GO" id="GO:0043525">
    <property type="term" value="P:positive regulation of neuron apoptotic process"/>
    <property type="evidence" value="ECO:0007669"/>
    <property type="project" value="TreeGrafter"/>
</dbReference>
<evidence type="ECO:0000256" key="9">
    <source>
        <dbReference type="ARBA" id="ARBA00022813"/>
    </source>
</evidence>
<dbReference type="PANTHER" id="PTHR10454:SF206">
    <property type="entry name" value="CASPASE-6"/>
    <property type="match status" value="1"/>
</dbReference>
<dbReference type="GO" id="GO:0006508">
    <property type="term" value="P:proteolysis"/>
    <property type="evidence" value="ECO:0007669"/>
    <property type="project" value="UniProtKB-KW"/>
</dbReference>
<evidence type="ECO:0000259" key="17">
    <source>
        <dbReference type="PROSITE" id="PS50207"/>
    </source>
</evidence>
<evidence type="ECO:0000256" key="6">
    <source>
        <dbReference type="ARBA" id="ARBA00022703"/>
    </source>
</evidence>
<dbReference type="InterPro" id="IPR015917">
    <property type="entry name" value="Pept_C14A"/>
</dbReference>